<name>A0ABQ1IBC4_9GAMM</name>
<sequence>MKLKPSLWLPPPAIVAIIATLMWLSEQRLAHWSVRFAGQQGLVWLLVVFGLVLMVLAAWQLRRANTTILPFVPEQTRQLVTEGIFRYSRNPIYVGDFLLLLAWAVWLGNGVALIWLLVFIGYMNKMQIAAEERALAVKFGSDYQEYCRKARRWL</sequence>
<evidence type="ECO:0000256" key="5">
    <source>
        <dbReference type="SAM" id="Phobius"/>
    </source>
</evidence>
<feature type="transmembrane region" description="Helical" evidence="5">
    <location>
        <begin position="6"/>
        <end position="24"/>
    </location>
</feature>
<dbReference type="Pfam" id="PF04191">
    <property type="entry name" value="PEMT"/>
    <property type="match status" value="1"/>
</dbReference>
<keyword evidence="2 5" id="KW-0812">Transmembrane</keyword>
<proteinExistence type="predicted"/>
<keyword evidence="3 5" id="KW-1133">Transmembrane helix</keyword>
<keyword evidence="7" id="KW-1185">Reference proteome</keyword>
<comment type="subcellular location">
    <subcellularLocation>
        <location evidence="1">Endomembrane system</location>
        <topology evidence="1">Multi-pass membrane protein</topology>
    </subcellularLocation>
</comment>
<keyword evidence="6" id="KW-0808">Transferase</keyword>
<dbReference type="PANTHER" id="PTHR12714">
    <property type="entry name" value="PROTEIN-S ISOPRENYLCYSTEINE O-METHYLTRANSFERASE"/>
    <property type="match status" value="1"/>
</dbReference>
<protein>
    <submittedName>
        <fullName evidence="6">S-isoprenylcysteine methyltransferase</fullName>
    </submittedName>
</protein>
<gene>
    <name evidence="6" type="ORF">GCM10011502_02760</name>
</gene>
<evidence type="ECO:0000313" key="6">
    <source>
        <dbReference type="EMBL" id="GGB33177.1"/>
    </source>
</evidence>
<dbReference type="RefSeq" id="WP_188628302.1">
    <property type="nucleotide sequence ID" value="NZ_BMKE01000002.1"/>
</dbReference>
<dbReference type="Gene3D" id="1.20.120.1630">
    <property type="match status" value="1"/>
</dbReference>
<feature type="transmembrane region" description="Helical" evidence="5">
    <location>
        <begin position="97"/>
        <end position="123"/>
    </location>
</feature>
<feature type="transmembrane region" description="Helical" evidence="5">
    <location>
        <begin position="36"/>
        <end position="59"/>
    </location>
</feature>
<evidence type="ECO:0000313" key="7">
    <source>
        <dbReference type="Proteomes" id="UP000646152"/>
    </source>
</evidence>
<organism evidence="6 7">
    <name type="scientific">Oceanisphaera marina</name>
    <dbReference type="NCBI Taxonomy" id="2017550"/>
    <lineage>
        <taxon>Bacteria</taxon>
        <taxon>Pseudomonadati</taxon>
        <taxon>Pseudomonadota</taxon>
        <taxon>Gammaproteobacteria</taxon>
        <taxon>Aeromonadales</taxon>
        <taxon>Aeromonadaceae</taxon>
        <taxon>Oceanisphaera</taxon>
    </lineage>
</organism>
<evidence type="ECO:0000256" key="3">
    <source>
        <dbReference type="ARBA" id="ARBA00022989"/>
    </source>
</evidence>
<dbReference type="GO" id="GO:0032259">
    <property type="term" value="P:methylation"/>
    <property type="evidence" value="ECO:0007669"/>
    <property type="project" value="UniProtKB-KW"/>
</dbReference>
<dbReference type="InterPro" id="IPR007318">
    <property type="entry name" value="Phopholipid_MeTrfase"/>
</dbReference>
<dbReference type="EMBL" id="BMKE01000002">
    <property type="protein sequence ID" value="GGB33177.1"/>
    <property type="molecule type" value="Genomic_DNA"/>
</dbReference>
<reference evidence="7" key="1">
    <citation type="journal article" date="2019" name="Int. J. Syst. Evol. Microbiol.">
        <title>The Global Catalogue of Microorganisms (GCM) 10K type strain sequencing project: providing services to taxonomists for standard genome sequencing and annotation.</title>
        <authorList>
            <consortium name="The Broad Institute Genomics Platform"/>
            <consortium name="The Broad Institute Genome Sequencing Center for Infectious Disease"/>
            <person name="Wu L."/>
            <person name="Ma J."/>
        </authorList>
    </citation>
    <scope>NUCLEOTIDE SEQUENCE [LARGE SCALE GENOMIC DNA]</scope>
    <source>
        <strain evidence="7">CGMCC 1.15923</strain>
    </source>
</reference>
<evidence type="ECO:0000256" key="2">
    <source>
        <dbReference type="ARBA" id="ARBA00022692"/>
    </source>
</evidence>
<dbReference type="Proteomes" id="UP000646152">
    <property type="component" value="Unassembled WGS sequence"/>
</dbReference>
<evidence type="ECO:0000256" key="1">
    <source>
        <dbReference type="ARBA" id="ARBA00004127"/>
    </source>
</evidence>
<dbReference type="PANTHER" id="PTHR12714:SF24">
    <property type="entry name" value="SLR1182 PROTEIN"/>
    <property type="match status" value="1"/>
</dbReference>
<keyword evidence="4 5" id="KW-0472">Membrane</keyword>
<keyword evidence="6" id="KW-0489">Methyltransferase</keyword>
<accession>A0ABQ1IBC4</accession>
<dbReference type="GO" id="GO:0008168">
    <property type="term" value="F:methyltransferase activity"/>
    <property type="evidence" value="ECO:0007669"/>
    <property type="project" value="UniProtKB-KW"/>
</dbReference>
<comment type="caution">
    <text evidence="6">The sequence shown here is derived from an EMBL/GenBank/DDBJ whole genome shotgun (WGS) entry which is preliminary data.</text>
</comment>
<evidence type="ECO:0000256" key="4">
    <source>
        <dbReference type="ARBA" id="ARBA00023136"/>
    </source>
</evidence>